<dbReference type="InterPro" id="IPR036188">
    <property type="entry name" value="FAD/NAD-bd_sf"/>
</dbReference>
<dbReference type="Gene3D" id="3.50.50.60">
    <property type="entry name" value="FAD/NAD(P)-binding domain"/>
    <property type="match status" value="1"/>
</dbReference>
<dbReference type="AlphaFoldDB" id="A0A939RU53"/>
<evidence type="ECO:0000313" key="1">
    <source>
        <dbReference type="EMBL" id="MBO1752214.1"/>
    </source>
</evidence>
<dbReference type="SUPFAM" id="SSF51905">
    <property type="entry name" value="FAD/NAD(P)-binding domain"/>
    <property type="match status" value="1"/>
</dbReference>
<evidence type="ECO:0000313" key="2">
    <source>
        <dbReference type="Proteomes" id="UP000664209"/>
    </source>
</evidence>
<proteinExistence type="predicted"/>
<gene>
    <name evidence="1" type="ORF">J4G33_10415</name>
</gene>
<keyword evidence="2" id="KW-1185">Reference proteome</keyword>
<protein>
    <submittedName>
        <fullName evidence="1">NAD(P)/FAD-dependent oxidoreductase</fullName>
    </submittedName>
</protein>
<dbReference type="PANTHER" id="PTHR10668:SF105">
    <property type="entry name" value="DEHYDROGENASE-RELATED"/>
    <property type="match status" value="1"/>
</dbReference>
<dbReference type="PANTHER" id="PTHR10668">
    <property type="entry name" value="PHYTOENE DEHYDROGENASE"/>
    <property type="match status" value="1"/>
</dbReference>
<dbReference type="Proteomes" id="UP000664209">
    <property type="component" value="Unassembled WGS sequence"/>
</dbReference>
<organism evidence="1 2">
    <name type="scientific">Actinotalea soli</name>
    <dbReference type="NCBI Taxonomy" id="2819234"/>
    <lineage>
        <taxon>Bacteria</taxon>
        <taxon>Bacillati</taxon>
        <taxon>Actinomycetota</taxon>
        <taxon>Actinomycetes</taxon>
        <taxon>Micrococcales</taxon>
        <taxon>Cellulomonadaceae</taxon>
        <taxon>Actinotalea</taxon>
    </lineage>
</organism>
<reference evidence="1" key="1">
    <citation type="submission" date="2021-03" db="EMBL/GenBank/DDBJ databases">
        <title>Actinotalea soli sp. nov., isolated from soil.</title>
        <authorList>
            <person name="Ping W."/>
            <person name="Zhang J."/>
        </authorList>
    </citation>
    <scope>NUCLEOTIDE SEQUENCE</scope>
    <source>
        <strain evidence="1">BY-33</strain>
    </source>
</reference>
<dbReference type="EMBL" id="JAGEMK010000004">
    <property type="protein sequence ID" value="MBO1752214.1"/>
    <property type="molecule type" value="Genomic_DNA"/>
</dbReference>
<sequence>MDVVVVGSGPNGLAAAVTLARSGLSVRVLEAQSSIGGGARTVEGLVPGVAHDLCSAVHPLALASPFFRRFDLGARGVDLVAPEVSYAQPLLGGSAGLAYRSLERTVAGLGPDGVAWRALFEPLVEHVDAVVELAMGDHRRLPRDLVSAVRFGLRTLEQGMGVTWDRRFSGPQAPALLTGVASHAITPLPSLAAAGTALLLGTLAHAPGWSVPVGGTQAITDAMVADLLAHGGVVETGREVRRFEDLGRARAYVFDTTPGTVEQVMGDRLPVRVRRGLSRYRYGNAAAKVDLVLSGPVPWTDRTIGEAGTVHVGGSREQLVRAEHEVGRGRHPAEPVILLSDPTVADPSRLGPGGIRPVWTYTHVPAGSPRDMTEAVLDQLERHAPGVRDLVVAARGIPAAEMSEHNANYVGGDISAGAITLPRMVLGPMVSPDPYRMGPAGVYLCSASVPPGPGVHGMGGWHAARRVLADRFGVLTPPDLSPGA</sequence>
<accession>A0A939RU53</accession>
<comment type="caution">
    <text evidence="1">The sequence shown here is derived from an EMBL/GenBank/DDBJ whole genome shotgun (WGS) entry which is preliminary data.</text>
</comment>
<dbReference type="Pfam" id="PF13450">
    <property type="entry name" value="NAD_binding_8"/>
    <property type="match status" value="1"/>
</dbReference>
<name>A0A939RU53_9CELL</name>